<dbReference type="SUPFAM" id="SSF141571">
    <property type="entry name" value="Pentapeptide repeat-like"/>
    <property type="match status" value="1"/>
</dbReference>
<dbReference type="Pfam" id="PF00805">
    <property type="entry name" value="Pentapeptide"/>
    <property type="match status" value="1"/>
</dbReference>
<keyword evidence="1" id="KW-0472">Membrane</keyword>
<dbReference type="EMBL" id="JAMFMB010000021">
    <property type="protein sequence ID" value="MCL6285033.1"/>
    <property type="molecule type" value="Genomic_DNA"/>
</dbReference>
<feature type="transmembrane region" description="Helical" evidence="1">
    <location>
        <begin position="37"/>
        <end position="62"/>
    </location>
</feature>
<dbReference type="InterPro" id="IPR001646">
    <property type="entry name" value="5peptide_repeat"/>
</dbReference>
<proteinExistence type="predicted"/>
<comment type="caution">
    <text evidence="2">The sequence shown here is derived from an EMBL/GenBank/DDBJ whole genome shotgun (WGS) entry which is preliminary data.</text>
</comment>
<protein>
    <submittedName>
        <fullName evidence="2">Pentapeptide repeat-containing protein</fullName>
    </submittedName>
</protein>
<keyword evidence="1" id="KW-1133">Transmembrane helix</keyword>
<sequence>MKQRIAIDRPEDRLGLSTKVTHDRPNKTLEQSMEASIFLTTHTIVWVALGMLVSIYVLLWVVTPEFSSNVSAPLERTKSELGLSKLNTFVFLVGAAFWTVILGMLCFGLATLIWDVVHRALPTERLEIWDWRFSLAKLAALTATTAAVVAFPLTLVRVNFSRRQTEVQEKGQITDRFSKSIEGLGTDKTITVEGEQVSVPNLEVRVGSILALSRIADETPSELQQVLRALIVYVRENSGTKHSPVNVDASPEFVEKFERLSFPRADVRTALETISDLAVPYRNQDSRNYLDLRSSSFKNQVIVGLNLSKFDLRICDFSGAFTQLCDFSGCRFHGSSFGDAKLTKLQLGMAKFDSCDFRGHVDFEESTLEGAFFQNCDLSTALITQEQLEQSYGDPSVQIPVMLKRPKHWSKRIRSAEEALARWEKFLAFKGYKSDQKSA</sequence>
<evidence type="ECO:0000256" key="1">
    <source>
        <dbReference type="SAM" id="Phobius"/>
    </source>
</evidence>
<accession>A0ABT0Q5B5</accession>
<feature type="transmembrane region" description="Helical" evidence="1">
    <location>
        <begin position="135"/>
        <end position="155"/>
    </location>
</feature>
<dbReference type="Proteomes" id="UP001203880">
    <property type="component" value="Unassembled WGS sequence"/>
</dbReference>
<keyword evidence="3" id="KW-1185">Reference proteome</keyword>
<dbReference type="Gene3D" id="2.160.20.80">
    <property type="entry name" value="E3 ubiquitin-protein ligase SopA"/>
    <property type="match status" value="1"/>
</dbReference>
<evidence type="ECO:0000313" key="2">
    <source>
        <dbReference type="EMBL" id="MCL6285033.1"/>
    </source>
</evidence>
<name>A0ABT0Q5B5_9RHOB</name>
<keyword evidence="1" id="KW-0812">Transmembrane</keyword>
<organism evidence="2 3">
    <name type="scientific">Ruegeria spongiae</name>
    <dbReference type="NCBI Taxonomy" id="2942209"/>
    <lineage>
        <taxon>Bacteria</taxon>
        <taxon>Pseudomonadati</taxon>
        <taxon>Pseudomonadota</taxon>
        <taxon>Alphaproteobacteria</taxon>
        <taxon>Rhodobacterales</taxon>
        <taxon>Roseobacteraceae</taxon>
        <taxon>Ruegeria</taxon>
    </lineage>
</organism>
<dbReference type="RefSeq" id="WP_249711428.1">
    <property type="nucleotide sequence ID" value="NZ_JAMFMB010000021.1"/>
</dbReference>
<feature type="transmembrane region" description="Helical" evidence="1">
    <location>
        <begin position="89"/>
        <end position="114"/>
    </location>
</feature>
<gene>
    <name evidence="2" type="ORF">M3P21_15990</name>
</gene>
<reference evidence="2" key="1">
    <citation type="submission" date="2022-05" db="EMBL/GenBank/DDBJ databases">
        <authorList>
            <person name="Park J.-S."/>
        </authorList>
    </citation>
    <scope>NUCLEOTIDE SEQUENCE</scope>
    <source>
        <strain evidence="2">2012CJ41-6</strain>
    </source>
</reference>
<evidence type="ECO:0000313" key="3">
    <source>
        <dbReference type="Proteomes" id="UP001203880"/>
    </source>
</evidence>